<dbReference type="PROSITE" id="PS51257">
    <property type="entry name" value="PROKAR_LIPOPROTEIN"/>
    <property type="match status" value="1"/>
</dbReference>
<keyword evidence="2" id="KW-1185">Reference proteome</keyword>
<organism evidence="1 2">
    <name type="scientific">Aurantiacibacter spongiae</name>
    <dbReference type="NCBI Taxonomy" id="2488860"/>
    <lineage>
        <taxon>Bacteria</taxon>
        <taxon>Pseudomonadati</taxon>
        <taxon>Pseudomonadota</taxon>
        <taxon>Alphaproteobacteria</taxon>
        <taxon>Sphingomonadales</taxon>
        <taxon>Erythrobacteraceae</taxon>
        <taxon>Aurantiacibacter</taxon>
    </lineage>
</organism>
<dbReference type="AlphaFoldDB" id="A0A3N5CNN4"/>
<name>A0A3N5CNN4_9SPHN</name>
<accession>A0A3N5CNN4</accession>
<comment type="caution">
    <text evidence="1">The sequence shown here is derived from an EMBL/GenBank/DDBJ whole genome shotgun (WGS) entry which is preliminary data.</text>
</comment>
<evidence type="ECO:0000313" key="2">
    <source>
        <dbReference type="Proteomes" id="UP000275232"/>
    </source>
</evidence>
<dbReference type="Proteomes" id="UP000275232">
    <property type="component" value="Unassembled WGS sequence"/>
</dbReference>
<reference evidence="1 2" key="1">
    <citation type="submission" date="2018-11" db="EMBL/GenBank/DDBJ databases">
        <title>Erythrobacter spongiae sp. nov., isolated from a marine sponge.</title>
        <authorList>
            <person name="Zhuang L."/>
            <person name="Luo L."/>
        </authorList>
    </citation>
    <scope>NUCLEOTIDE SEQUENCE [LARGE SCALE GENOMIC DNA]</scope>
    <source>
        <strain evidence="1 2">HN-E23</strain>
    </source>
</reference>
<dbReference type="EMBL" id="RPFZ01000001">
    <property type="protein sequence ID" value="RPF70554.1"/>
    <property type="molecule type" value="Genomic_DNA"/>
</dbReference>
<dbReference type="RefSeq" id="WP_123878138.1">
    <property type="nucleotide sequence ID" value="NZ_RPFZ01000001.1"/>
</dbReference>
<evidence type="ECO:0000313" key="1">
    <source>
        <dbReference type="EMBL" id="RPF70554.1"/>
    </source>
</evidence>
<protein>
    <submittedName>
        <fullName evidence="1">Uncharacterized protein</fullName>
    </submittedName>
</protein>
<sequence>MRLSSLLFVLVVGLVACSDGLAHRNPGEPLPSFQLMGMEQGESTIGEAVSSGLVEGCDPAVANTVCRLPRFGYGRIRQGFLLLEFEDSRMHAAKFWFLSDNFPVMTENFDRYYGSPCRKSGKEGVGRGRVWIWCFQQGDLVLQERLHLRHGVLQRGEMRFVPNAT</sequence>
<gene>
    <name evidence="1" type="ORF">EG799_02145</name>
</gene>
<proteinExistence type="predicted"/>